<dbReference type="PANTHER" id="PTHR33908">
    <property type="entry name" value="MANNOSYLTRANSFERASE YKCB-RELATED"/>
    <property type="match status" value="1"/>
</dbReference>
<dbReference type="Pfam" id="PF13231">
    <property type="entry name" value="PMT_2"/>
    <property type="match status" value="1"/>
</dbReference>
<evidence type="ECO:0000256" key="6">
    <source>
        <dbReference type="ARBA" id="ARBA00022989"/>
    </source>
</evidence>
<keyword evidence="3" id="KW-0328">Glycosyltransferase</keyword>
<evidence type="ECO:0000256" key="3">
    <source>
        <dbReference type="ARBA" id="ARBA00022676"/>
    </source>
</evidence>
<dbReference type="AlphaFoldDB" id="A0A7V5K1H5"/>
<evidence type="ECO:0000256" key="4">
    <source>
        <dbReference type="ARBA" id="ARBA00022679"/>
    </source>
</evidence>
<dbReference type="GO" id="GO:0009103">
    <property type="term" value="P:lipopolysaccharide biosynthetic process"/>
    <property type="evidence" value="ECO:0007669"/>
    <property type="project" value="UniProtKB-ARBA"/>
</dbReference>
<feature type="transmembrane region" description="Helical" evidence="8">
    <location>
        <begin position="205"/>
        <end position="226"/>
    </location>
</feature>
<feature type="transmembrane region" description="Helical" evidence="8">
    <location>
        <begin position="82"/>
        <end position="102"/>
    </location>
</feature>
<dbReference type="GO" id="GO:0005886">
    <property type="term" value="C:plasma membrane"/>
    <property type="evidence" value="ECO:0007669"/>
    <property type="project" value="UniProtKB-SubCell"/>
</dbReference>
<proteinExistence type="predicted"/>
<dbReference type="InterPro" id="IPR038731">
    <property type="entry name" value="RgtA/B/C-like"/>
</dbReference>
<keyword evidence="5 8" id="KW-0812">Transmembrane</keyword>
<evidence type="ECO:0000256" key="8">
    <source>
        <dbReference type="SAM" id="Phobius"/>
    </source>
</evidence>
<feature type="transmembrane region" description="Helical" evidence="8">
    <location>
        <begin position="319"/>
        <end position="337"/>
    </location>
</feature>
<evidence type="ECO:0000256" key="2">
    <source>
        <dbReference type="ARBA" id="ARBA00022475"/>
    </source>
</evidence>
<dbReference type="GO" id="GO:0016763">
    <property type="term" value="F:pentosyltransferase activity"/>
    <property type="evidence" value="ECO:0007669"/>
    <property type="project" value="TreeGrafter"/>
</dbReference>
<keyword evidence="7 8" id="KW-0472">Membrane</keyword>
<organism evidence="10">
    <name type="scientific">Thermodesulfobacterium geofontis</name>
    <dbReference type="NCBI Taxonomy" id="1295609"/>
    <lineage>
        <taxon>Bacteria</taxon>
        <taxon>Pseudomonadati</taxon>
        <taxon>Thermodesulfobacteriota</taxon>
        <taxon>Thermodesulfobacteria</taxon>
        <taxon>Thermodesulfobacteriales</taxon>
        <taxon>Thermodesulfobacteriaceae</taxon>
        <taxon>Thermodesulfobacterium</taxon>
    </lineage>
</organism>
<dbReference type="PANTHER" id="PTHR33908:SF11">
    <property type="entry name" value="MEMBRANE PROTEIN"/>
    <property type="match status" value="1"/>
</dbReference>
<evidence type="ECO:0000256" key="7">
    <source>
        <dbReference type="ARBA" id="ARBA00023136"/>
    </source>
</evidence>
<feature type="domain" description="Glycosyltransferase RgtA/B/C/D-like" evidence="9">
    <location>
        <begin position="72"/>
        <end position="194"/>
    </location>
</feature>
<feature type="transmembrane region" description="Helical" evidence="8">
    <location>
        <begin position="287"/>
        <end position="307"/>
    </location>
</feature>
<keyword evidence="6 8" id="KW-1133">Transmembrane helix</keyword>
<sequence>MKLDKKLVLILAVGIILRIYIFFAMPIISRDSPLYLYQAMVLATGNLNLLDLCGLSSRIKEINLFSIAIVPFYYLFKDWEIAGKLVSFVSSSLSLVLLYLILRNLLKGPILYLVLLVYSFNPTLIKESAEVMRESFFTLFVLLGLWFFIKGYQSGNKRKVFFFVLANLFWVLSSWVRVEGIFLIALSFLYLLGIFIFSQDKKSSLATLLSFSPIPFILLLGGIWYVSFYKGFLLVELKGKLVLLNPFEQPFAKALKNFRYLDIPMPSPYFWDILKQNLWLVAFGTTFFYKFIPAIHFPIFLLFLAGFKNLKNFIKEKRMVTYFLVLSAGYFLGLWYFTFTKWYMEKRYMLPLLYFISPIIALGITNVKNYLEQRFKFSSKKVWVLLIVYIVFFSSLKVFQPERVDKLGLKKVALEIAKVIPDEDARACSEKACKNLVFTREGRVLFYIAKYKGLLLCPAIEDRAFYFKLGEKPVDEVVNYITSKGYKVAVLEKEVFKEKALILKQKLETSGIKAYIL</sequence>
<gene>
    <name evidence="10" type="ORF">ENL62_00155</name>
</gene>
<dbReference type="EMBL" id="DRUQ01000011">
    <property type="protein sequence ID" value="HHH85980.1"/>
    <property type="molecule type" value="Genomic_DNA"/>
</dbReference>
<dbReference type="InterPro" id="IPR050297">
    <property type="entry name" value="LipidA_mod_glycosyltrf_83"/>
</dbReference>
<feature type="transmembrane region" description="Helical" evidence="8">
    <location>
        <begin position="182"/>
        <end position="198"/>
    </location>
</feature>
<comment type="caution">
    <text evidence="10">The sequence shown here is derived from an EMBL/GenBank/DDBJ whole genome shotgun (WGS) entry which is preliminary data.</text>
</comment>
<name>A0A7V5K1H5_9BACT</name>
<feature type="transmembrane region" description="Helical" evidence="8">
    <location>
        <begin position="109"/>
        <end position="125"/>
    </location>
</feature>
<feature type="transmembrane region" description="Helical" evidence="8">
    <location>
        <begin position="382"/>
        <end position="399"/>
    </location>
</feature>
<feature type="transmembrane region" description="Helical" evidence="8">
    <location>
        <begin position="131"/>
        <end position="148"/>
    </location>
</feature>
<accession>A0A7V5K1H5</accession>
<feature type="transmembrane region" description="Helical" evidence="8">
    <location>
        <begin position="7"/>
        <end position="28"/>
    </location>
</feature>
<evidence type="ECO:0000259" key="9">
    <source>
        <dbReference type="Pfam" id="PF13231"/>
    </source>
</evidence>
<protein>
    <recommendedName>
        <fullName evidence="9">Glycosyltransferase RgtA/B/C/D-like domain-containing protein</fullName>
    </recommendedName>
</protein>
<evidence type="ECO:0000313" key="10">
    <source>
        <dbReference type="EMBL" id="HHH85980.1"/>
    </source>
</evidence>
<feature type="transmembrane region" description="Helical" evidence="8">
    <location>
        <begin position="160"/>
        <end position="176"/>
    </location>
</feature>
<evidence type="ECO:0000256" key="5">
    <source>
        <dbReference type="ARBA" id="ARBA00022692"/>
    </source>
</evidence>
<reference evidence="10" key="1">
    <citation type="journal article" date="2020" name="mSystems">
        <title>Genome- and Community-Level Interaction Insights into Carbon Utilization and Element Cycling Functions of Hydrothermarchaeota in Hydrothermal Sediment.</title>
        <authorList>
            <person name="Zhou Z."/>
            <person name="Liu Y."/>
            <person name="Xu W."/>
            <person name="Pan J."/>
            <person name="Luo Z.H."/>
            <person name="Li M."/>
        </authorList>
    </citation>
    <scope>NUCLEOTIDE SEQUENCE [LARGE SCALE GENOMIC DNA]</scope>
    <source>
        <strain evidence="10">SpSt-1011</strain>
    </source>
</reference>
<comment type="subcellular location">
    <subcellularLocation>
        <location evidence="1">Cell membrane</location>
        <topology evidence="1">Multi-pass membrane protein</topology>
    </subcellularLocation>
</comment>
<evidence type="ECO:0000256" key="1">
    <source>
        <dbReference type="ARBA" id="ARBA00004651"/>
    </source>
</evidence>
<keyword evidence="4" id="KW-0808">Transferase</keyword>
<feature type="transmembrane region" description="Helical" evidence="8">
    <location>
        <begin position="349"/>
        <end position="370"/>
    </location>
</feature>
<keyword evidence="2" id="KW-1003">Cell membrane</keyword>